<evidence type="ECO:0000313" key="1">
    <source>
        <dbReference type="EMBL" id="KAA6362572.1"/>
    </source>
</evidence>
<proteinExistence type="predicted"/>
<protein>
    <submittedName>
        <fullName evidence="1">Uncharacterized protein</fullName>
    </submittedName>
</protein>
<accession>A0A5J4TXK9</accession>
<dbReference type="Gene3D" id="1.25.10.10">
    <property type="entry name" value="Leucine-rich Repeat Variant"/>
    <property type="match status" value="1"/>
</dbReference>
<evidence type="ECO:0000313" key="2">
    <source>
        <dbReference type="Proteomes" id="UP000324800"/>
    </source>
</evidence>
<gene>
    <name evidence="1" type="ORF">EZS28_041900</name>
</gene>
<dbReference type="InterPro" id="IPR011989">
    <property type="entry name" value="ARM-like"/>
</dbReference>
<dbReference type="EMBL" id="SNRW01024016">
    <property type="protein sequence ID" value="KAA6362572.1"/>
    <property type="molecule type" value="Genomic_DNA"/>
</dbReference>
<name>A0A5J4TXK9_9EUKA</name>
<sequence>MDQFHIEVYNSLKIPLTGDQIHNNEIIKQQKEQCNKIQHQFTQKSDDLGRNNAINAGIVDALHEILSTRNLDDITAPYSLALFVFTHPYSISISQLLFEKKSLTYLLRLIDHLDPIIVNSALAAIDNILYCGVISTNHALPHPYYEEL</sequence>
<reference evidence="1 2" key="1">
    <citation type="submission" date="2019-03" db="EMBL/GenBank/DDBJ databases">
        <title>Single cell metagenomics reveals metabolic interactions within the superorganism composed of flagellate Streblomastix strix and complex community of Bacteroidetes bacteria on its surface.</title>
        <authorList>
            <person name="Treitli S.C."/>
            <person name="Kolisko M."/>
            <person name="Husnik F."/>
            <person name="Keeling P."/>
            <person name="Hampl V."/>
        </authorList>
    </citation>
    <scope>NUCLEOTIDE SEQUENCE [LARGE SCALE GENOMIC DNA]</scope>
    <source>
        <strain evidence="1">ST1C</strain>
    </source>
</reference>
<dbReference type="AlphaFoldDB" id="A0A5J4TXK9"/>
<dbReference type="Proteomes" id="UP000324800">
    <property type="component" value="Unassembled WGS sequence"/>
</dbReference>
<organism evidence="1 2">
    <name type="scientific">Streblomastix strix</name>
    <dbReference type="NCBI Taxonomy" id="222440"/>
    <lineage>
        <taxon>Eukaryota</taxon>
        <taxon>Metamonada</taxon>
        <taxon>Preaxostyla</taxon>
        <taxon>Oxymonadida</taxon>
        <taxon>Streblomastigidae</taxon>
        <taxon>Streblomastix</taxon>
    </lineage>
</organism>
<feature type="non-terminal residue" evidence="1">
    <location>
        <position position="148"/>
    </location>
</feature>
<comment type="caution">
    <text evidence="1">The sequence shown here is derived from an EMBL/GenBank/DDBJ whole genome shotgun (WGS) entry which is preliminary data.</text>
</comment>